<dbReference type="SUPFAM" id="SSF116846">
    <property type="entry name" value="MIT domain"/>
    <property type="match status" value="1"/>
</dbReference>
<proteinExistence type="predicted"/>
<feature type="compositionally biased region" description="Polar residues" evidence="1">
    <location>
        <begin position="600"/>
        <end position="609"/>
    </location>
</feature>
<feature type="region of interest" description="Disordered" evidence="1">
    <location>
        <begin position="932"/>
        <end position="1010"/>
    </location>
</feature>
<feature type="compositionally biased region" description="Low complexity" evidence="1">
    <location>
        <begin position="666"/>
        <end position="687"/>
    </location>
</feature>
<dbReference type="PANTHER" id="PTHR37327:SF1">
    <property type="entry name" value="MICROTUBULE INTERACTING AND TRANSPORT DOMAIN-CONTAINING PROTEIN"/>
    <property type="match status" value="1"/>
</dbReference>
<reference evidence="2" key="1">
    <citation type="submission" date="2023-10" db="EMBL/GenBank/DDBJ databases">
        <authorList>
            <person name="Guldener U."/>
        </authorList>
    </citation>
    <scope>NUCLEOTIDE SEQUENCE</scope>
    <source>
        <strain evidence="2">Mp4</strain>
    </source>
</reference>
<feature type="compositionally biased region" description="Basic and acidic residues" evidence="1">
    <location>
        <begin position="714"/>
        <end position="726"/>
    </location>
</feature>
<accession>A0AAJ5C2L0</accession>
<feature type="compositionally biased region" description="Pro residues" evidence="1">
    <location>
        <begin position="688"/>
        <end position="697"/>
    </location>
</feature>
<comment type="caution">
    <text evidence="2">The sequence shown here is derived from an EMBL/GenBank/DDBJ whole genome shotgun (WGS) entry which is preliminary data.</text>
</comment>
<evidence type="ECO:0008006" key="4">
    <source>
        <dbReference type="Google" id="ProtNLM"/>
    </source>
</evidence>
<feature type="compositionally biased region" description="Polar residues" evidence="1">
    <location>
        <begin position="153"/>
        <end position="171"/>
    </location>
</feature>
<feature type="compositionally biased region" description="Polar residues" evidence="1">
    <location>
        <begin position="424"/>
        <end position="435"/>
    </location>
</feature>
<dbReference type="PANTHER" id="PTHR37327">
    <property type="entry name" value="CHROMOSOME 1, WHOLE GENOME SHOTGUN SEQUENCE"/>
    <property type="match status" value="1"/>
</dbReference>
<feature type="compositionally biased region" description="Low complexity" evidence="1">
    <location>
        <begin position="100"/>
        <end position="111"/>
    </location>
</feature>
<organism evidence="2 3">
    <name type="scientific">Melanopsichium pennsylvanicum</name>
    <dbReference type="NCBI Taxonomy" id="63383"/>
    <lineage>
        <taxon>Eukaryota</taxon>
        <taxon>Fungi</taxon>
        <taxon>Dikarya</taxon>
        <taxon>Basidiomycota</taxon>
        <taxon>Ustilaginomycotina</taxon>
        <taxon>Ustilaginomycetes</taxon>
        <taxon>Ustilaginales</taxon>
        <taxon>Ustilaginaceae</taxon>
        <taxon>Melanopsichium</taxon>
    </lineage>
</organism>
<feature type="compositionally biased region" description="Polar residues" evidence="1">
    <location>
        <begin position="395"/>
        <end position="414"/>
    </location>
</feature>
<dbReference type="InterPro" id="IPR036181">
    <property type="entry name" value="MIT_dom_sf"/>
</dbReference>
<dbReference type="Proteomes" id="UP001294444">
    <property type="component" value="Unassembled WGS sequence"/>
</dbReference>
<feature type="compositionally biased region" description="Basic and acidic residues" evidence="1">
    <location>
        <begin position="1333"/>
        <end position="1346"/>
    </location>
</feature>
<feature type="region of interest" description="Disordered" evidence="1">
    <location>
        <begin position="18"/>
        <end position="285"/>
    </location>
</feature>
<dbReference type="EMBL" id="OAPG01000001">
    <property type="protein sequence ID" value="SNX81675.1"/>
    <property type="molecule type" value="Genomic_DNA"/>
</dbReference>
<gene>
    <name evidence="2" type="ORF">MEPE_00380</name>
</gene>
<feature type="region of interest" description="Disordered" evidence="1">
    <location>
        <begin position="664"/>
        <end position="752"/>
    </location>
</feature>
<protein>
    <recommendedName>
        <fullName evidence="4">MIT domain-containing protein</fullName>
    </recommendedName>
</protein>
<evidence type="ECO:0000256" key="1">
    <source>
        <dbReference type="SAM" id="MobiDB-lite"/>
    </source>
</evidence>
<feature type="compositionally biased region" description="Polar residues" evidence="1">
    <location>
        <begin position="74"/>
        <end position="84"/>
    </location>
</feature>
<feature type="compositionally biased region" description="Polar residues" evidence="1">
    <location>
        <begin position="267"/>
        <end position="283"/>
    </location>
</feature>
<feature type="compositionally biased region" description="Low complexity" evidence="1">
    <location>
        <begin position="727"/>
        <end position="736"/>
    </location>
</feature>
<dbReference type="Gene3D" id="1.20.58.80">
    <property type="entry name" value="Phosphotransferase system, lactose/cellobiose-type IIA subunit"/>
    <property type="match status" value="1"/>
</dbReference>
<feature type="compositionally biased region" description="Low complexity" evidence="1">
    <location>
        <begin position="130"/>
        <end position="144"/>
    </location>
</feature>
<feature type="compositionally biased region" description="Polar residues" evidence="1">
    <location>
        <begin position="204"/>
        <end position="213"/>
    </location>
</feature>
<evidence type="ECO:0000313" key="2">
    <source>
        <dbReference type="EMBL" id="SNX81675.1"/>
    </source>
</evidence>
<sequence>MAQPTSSILRAGLETSFLSFEDGPNSPNPAQPIDDCSAPLSHHMSPTYASSTTAGVAAIYQRQQPASPDASVPESGSSRDSPFKSSRLAKLRSDSSRQLAAAAFADASDASNRFESLHASPPRVTGKPPSTRGSRLGALLGRSLQGNDGIHSRNASSSTNQTEANSSNDSSFFGRRNRSKAVPANEDIVESPHQSAAASSSSATKSFGTNTRLDSPRATSAMGMLDSEPDSPKLDNEGANDSRSGMYRPTRPSSQSNLLDAILGGTARNSGGLPSNSAPQQSRGGRLGRLAYKKDDSIAFIAQSRNASHQLTTGPRNTCMEDADHQSQPGPSSNPTAFAATRGLGFEYVARPYISERTGSADTRAYANSSAYGNASDVTQSLDHTDAGDTEMGVASTSAHTQPIPPSSNTSSRAPSVAGMYSGNYHNRFSRQLGQEPSHDSEMHSNRSSADAHNAPPAASRSSYEKRRSSPRGTLSDAAIAELGTMPGASAGSLLNANGAPLSSKNILTIALQKAQNAVQLDSVNNVPEAISAYKQAVRLLEEVMERIAPRNGKRSRPSREEERRRLRVIHDTYADRIRLLSMIYSPNELDTNDETTDTSFSSNAQPASTKADWLDRVRDDSQEDSNMYTPKSNDGHLDPTVQNSPRGDAQSFLSITPVRTAFAASPRQMPSQPQQPPQSQSQSQPQHPWPRSPPMPNAQLSPTLEGSPRHRPRNDVRPGSRDSRSSRASISVSIADEQEAQDRRIPPPVIAEEMPRISIEATTPEVATAAKATSSWKEVQPLRDAAAQVREAEVQQHGRSDSDSSYLSTTTAGRLKPTAGLSTRAFGLDDEVRTPVTPYFDASGEVGLPDERGVSPIDSPARQQKLSLPSAIKPRIEAVVPDKPVERPVKMGLAQRARALSFKGPLLRQKASMPSLGDRRKGESTATINGAAATPTSQAHRPGSAGSPSSETAASMARTDSNNDHPTPWNVEEANYNITLRPGSNRPRASTASALVSPTVSAGTISQRRKNAQISERFIQGQANELEELGTVDKEARPGWIPMSARQRSTSQPGSRRPSIPAAFVVANANASGGTLPSTLGGMGTNGEKVPPPVPDLAQTLSALDLKRTTVEIKATTGAAAAAGDVSFTTTNGGDASISSLAMPLPRCLLDPSSEAISLSTTAINHSSSFLITDIFPSGLPSLAAGAPSYASAAQTSTIPPPHSTLPTAPHVLLRPFFVLNQLHRSMISGAQITPRLYLPSTVWRQAGVKLVSVETKMRAIESLLNGLKSVEKGGEALLIRLGSGGGLETLNANRFLKCLAEWEALLVEVQNSLARKLPFIIEAVGKGGVKDGSGKDGGGGKEGIDGGNGGGAKSKGFGGGFGSRLLTRGLDRMTGGAVGGGGGQAKAVDSNTISAYVDALIKLFERTSVISTHLTWVLIADGTIATADATDAAAAASATTSSLLLRKGGVVMSPTSTTSAAAAEGGGGSGVVLHSPTTAIGVAHTNRTAYSALPQQLRMSIQFKLKRSSEFMQKVVLAFVLQDVGILLDRLVRKGEWHVWG</sequence>
<feature type="compositionally biased region" description="Polar residues" evidence="1">
    <location>
        <begin position="988"/>
        <end position="1007"/>
    </location>
</feature>
<name>A0AAJ5C2L0_9BASI</name>
<evidence type="ECO:0000313" key="3">
    <source>
        <dbReference type="Proteomes" id="UP001294444"/>
    </source>
</evidence>
<keyword evidence="3" id="KW-1185">Reference proteome</keyword>
<feature type="region of interest" description="Disordered" evidence="1">
    <location>
        <begin position="1333"/>
        <end position="1353"/>
    </location>
</feature>
<feature type="region of interest" description="Disordered" evidence="1">
    <location>
        <begin position="375"/>
        <end position="473"/>
    </location>
</feature>
<feature type="region of interest" description="Disordered" evidence="1">
    <location>
        <begin position="589"/>
        <end position="650"/>
    </location>
</feature>